<dbReference type="EMBL" id="NHOO01000004">
    <property type="protein sequence ID" value="OVE49458.1"/>
    <property type="molecule type" value="Genomic_DNA"/>
</dbReference>
<dbReference type="InterPro" id="IPR005039">
    <property type="entry name" value="Ant_C"/>
</dbReference>
<dbReference type="AlphaFoldDB" id="A0A202BD99"/>
<accession>A0A202BD99</accession>
<gene>
    <name evidence="2" type="ORF">CBW21_06130</name>
</gene>
<dbReference type="InterPro" id="IPR014054">
    <property type="entry name" value="Phage_regulatory_Rha"/>
</dbReference>
<sequence length="249" mass="27557">MNLVTMINGAAVTSSLAIAKGTQNEHRAVLQLTRNYLSDLEEFGGVAFEMRPFETAGGIQKREVAILNEQQATLLLTYMRNSDIVRQFKKALVKAFWELAQNAVAPALPDFQDPVAAARAWADQLEGRQIAEQKSLMLENQLAEQAPKVAAQDMLAISKGDLCIRDAAKALNIQEKRFKALLIQQEWVYRRMSNGRLVGNSVRERQGVMTHKPVTIYHNNGDAETILQPLITPKGLAKLAEMIAMGVSA</sequence>
<organism evidence="2 3">
    <name type="scientific">Chromobacterium violaceum</name>
    <dbReference type="NCBI Taxonomy" id="536"/>
    <lineage>
        <taxon>Bacteria</taxon>
        <taxon>Pseudomonadati</taxon>
        <taxon>Pseudomonadota</taxon>
        <taxon>Betaproteobacteria</taxon>
        <taxon>Neisseriales</taxon>
        <taxon>Chromobacteriaceae</taxon>
        <taxon>Chromobacterium</taxon>
    </lineage>
</organism>
<name>A0A202BD99_CHRVL</name>
<keyword evidence="3" id="KW-1185">Reference proteome</keyword>
<dbReference type="Pfam" id="PF03374">
    <property type="entry name" value="ANT"/>
    <property type="match status" value="1"/>
</dbReference>
<reference evidence="2 3" key="1">
    <citation type="submission" date="2017-05" db="EMBL/GenBank/DDBJ databases">
        <title>Chromobacterium violaceum GHPS1 isolated from Hydrocarbon polluted soil in French Guiana display an awesome secondary metabolite arsenal and a battery of drug and heavy-metal-resistance and detoxification of xenobiotics proteins.</title>
        <authorList>
            <person name="Belbahri L."/>
        </authorList>
    </citation>
    <scope>NUCLEOTIDE SEQUENCE [LARGE SCALE GENOMIC DNA]</scope>
    <source>
        <strain evidence="2 3">GHPS1</strain>
    </source>
</reference>
<evidence type="ECO:0000313" key="2">
    <source>
        <dbReference type="EMBL" id="OVE49458.1"/>
    </source>
</evidence>
<evidence type="ECO:0000259" key="1">
    <source>
        <dbReference type="Pfam" id="PF03374"/>
    </source>
</evidence>
<feature type="domain" description="Antirepressor protein C-terminal" evidence="1">
    <location>
        <begin position="139"/>
        <end position="243"/>
    </location>
</feature>
<dbReference type="RefSeq" id="WP_087697520.1">
    <property type="nucleotide sequence ID" value="NZ_NHOO01000004.1"/>
</dbReference>
<dbReference type="Proteomes" id="UP000196342">
    <property type="component" value="Unassembled WGS sequence"/>
</dbReference>
<evidence type="ECO:0000313" key="3">
    <source>
        <dbReference type="Proteomes" id="UP000196342"/>
    </source>
</evidence>
<protein>
    <recommendedName>
        <fullName evidence="1">Antirepressor protein C-terminal domain-containing protein</fullName>
    </recommendedName>
</protein>
<dbReference type="Pfam" id="PF09669">
    <property type="entry name" value="Phage_pRha"/>
    <property type="match status" value="1"/>
</dbReference>
<dbReference type="GO" id="GO:0003677">
    <property type="term" value="F:DNA binding"/>
    <property type="evidence" value="ECO:0007669"/>
    <property type="project" value="InterPro"/>
</dbReference>
<proteinExistence type="predicted"/>
<comment type="caution">
    <text evidence="2">The sequence shown here is derived from an EMBL/GenBank/DDBJ whole genome shotgun (WGS) entry which is preliminary data.</text>
</comment>